<feature type="binding site" evidence="7">
    <location>
        <position position="6"/>
    </location>
    <ligand>
        <name>substrate</name>
    </ligand>
</feature>
<evidence type="ECO:0000256" key="2">
    <source>
        <dbReference type="ARBA" id="ARBA00002704"/>
    </source>
</evidence>
<dbReference type="InterPro" id="IPR023418">
    <property type="entry name" value="Thyroxine_BS"/>
</dbReference>
<dbReference type="Gene3D" id="2.60.40.180">
    <property type="entry name" value="Transthyretin/hydroxyisourate hydrolase domain"/>
    <property type="match status" value="1"/>
</dbReference>
<sequence length="111" mass="12384">MSLSSHVLDAVHGRPAHGVRVRWERLHGERWEQVSEAVTDEDGRISVWDHPAATGPGEHRLVFDTGAWFAGQGAKTFYPEVVVVFEVTDPDAHHHVPLLLSPFAYSTYRGS</sequence>
<organism evidence="10 11">
    <name type="scientific">Nocardioides iriomotensis</name>
    <dbReference type="NCBI Taxonomy" id="715784"/>
    <lineage>
        <taxon>Bacteria</taxon>
        <taxon>Bacillati</taxon>
        <taxon>Actinomycetota</taxon>
        <taxon>Actinomycetes</taxon>
        <taxon>Propionibacteriales</taxon>
        <taxon>Nocardioidaceae</taxon>
        <taxon>Nocardioides</taxon>
    </lineage>
</organism>
<dbReference type="RefSeq" id="WP_129989216.1">
    <property type="nucleotide sequence ID" value="NZ_SDPU01000035.1"/>
</dbReference>
<feature type="binding site" evidence="7">
    <location>
        <position position="44"/>
    </location>
    <ligand>
        <name>substrate</name>
    </ligand>
</feature>
<feature type="binding site" evidence="7">
    <location>
        <position position="108"/>
    </location>
    <ligand>
        <name>substrate</name>
    </ligand>
</feature>
<proteinExistence type="inferred from homology"/>
<dbReference type="PROSITE" id="PS00768">
    <property type="entry name" value="TRANSTHYRETIN_1"/>
    <property type="match status" value="1"/>
</dbReference>
<evidence type="ECO:0000256" key="1">
    <source>
        <dbReference type="ARBA" id="ARBA00001043"/>
    </source>
</evidence>
<comment type="catalytic activity">
    <reaction evidence="1 8">
        <text>5-hydroxyisourate + H2O = 5-hydroxy-2-oxo-4-ureido-2,5-dihydro-1H-imidazole-5-carboxylate + H(+)</text>
        <dbReference type="Rhea" id="RHEA:23736"/>
        <dbReference type="ChEBI" id="CHEBI:15377"/>
        <dbReference type="ChEBI" id="CHEBI:15378"/>
        <dbReference type="ChEBI" id="CHEBI:18072"/>
        <dbReference type="ChEBI" id="CHEBI:58639"/>
        <dbReference type="EC" id="3.5.2.17"/>
    </reaction>
</comment>
<evidence type="ECO:0000256" key="5">
    <source>
        <dbReference type="ARBA" id="ARBA00022631"/>
    </source>
</evidence>
<comment type="similarity">
    <text evidence="3 8">Belongs to the transthyretin family. 5-hydroxyisourate hydrolase subfamily.</text>
</comment>
<feature type="domain" description="Transthyretin/hydroxyisourate hydrolase" evidence="9">
    <location>
        <begin position="1"/>
        <end position="110"/>
    </location>
</feature>
<dbReference type="CDD" id="cd05822">
    <property type="entry name" value="TLP_HIUase"/>
    <property type="match status" value="1"/>
</dbReference>
<dbReference type="OrthoDB" id="9792386at2"/>
<evidence type="ECO:0000259" key="9">
    <source>
        <dbReference type="SMART" id="SM00095"/>
    </source>
</evidence>
<reference evidence="10 11" key="1">
    <citation type="submission" date="2019-01" db="EMBL/GenBank/DDBJ databases">
        <title>Nocardioides guangzhouensis sp. nov., an actinobacterium isolated from soil.</title>
        <authorList>
            <person name="Fu Y."/>
            <person name="Cai Y."/>
            <person name="Lin Z."/>
            <person name="Chen P."/>
        </authorList>
    </citation>
    <scope>NUCLEOTIDE SEQUENCE [LARGE SCALE GENOMIC DNA]</scope>
    <source>
        <strain evidence="10 11">NBRC 105384</strain>
    </source>
</reference>
<dbReference type="GO" id="GO:0033971">
    <property type="term" value="F:hydroxyisourate hydrolase activity"/>
    <property type="evidence" value="ECO:0007669"/>
    <property type="project" value="UniProtKB-EC"/>
</dbReference>
<name>A0A4Q5IWZ0_9ACTN</name>
<evidence type="ECO:0000313" key="10">
    <source>
        <dbReference type="EMBL" id="RYU09451.1"/>
    </source>
</evidence>
<gene>
    <name evidence="10" type="primary">uraH</name>
    <name evidence="10" type="ORF">ETU37_20540</name>
</gene>
<evidence type="ECO:0000256" key="6">
    <source>
        <dbReference type="ARBA" id="ARBA00022801"/>
    </source>
</evidence>
<dbReference type="InterPro" id="IPR023416">
    <property type="entry name" value="Transthyretin/HIU_hydrolase_d"/>
</dbReference>
<evidence type="ECO:0000313" key="11">
    <source>
        <dbReference type="Proteomes" id="UP000291189"/>
    </source>
</evidence>
<dbReference type="AlphaFoldDB" id="A0A4Q5IWZ0"/>
<dbReference type="InterPro" id="IPR036817">
    <property type="entry name" value="Transthyretin/HIU_hydrolase_sf"/>
</dbReference>
<protein>
    <recommendedName>
        <fullName evidence="8">5-hydroxyisourate hydrolase</fullName>
        <shortName evidence="8">HIU hydrolase</shortName>
        <shortName evidence="8">HIUHase</shortName>
        <ecNumber evidence="8">3.5.2.17</ecNumber>
    </recommendedName>
</protein>
<accession>A0A4Q5IWZ0</accession>
<evidence type="ECO:0000256" key="3">
    <source>
        <dbReference type="ARBA" id="ARBA00009850"/>
    </source>
</evidence>
<keyword evidence="5 8" id="KW-0659">Purine metabolism</keyword>
<dbReference type="PRINTS" id="PR00189">
    <property type="entry name" value="TRNSTHYRETIN"/>
</dbReference>
<dbReference type="GO" id="GO:0006144">
    <property type="term" value="P:purine nucleobase metabolic process"/>
    <property type="evidence" value="ECO:0007669"/>
    <property type="project" value="UniProtKB-KW"/>
</dbReference>
<dbReference type="PANTHER" id="PTHR10395">
    <property type="entry name" value="URICASE AND TRANSTHYRETIN-RELATED"/>
    <property type="match status" value="1"/>
</dbReference>
<dbReference type="SMART" id="SM00095">
    <property type="entry name" value="TR_THY"/>
    <property type="match status" value="1"/>
</dbReference>
<keyword evidence="11" id="KW-1185">Reference proteome</keyword>
<evidence type="ECO:0000256" key="7">
    <source>
        <dbReference type="PIRSR" id="PIRSR600895-51"/>
    </source>
</evidence>
<comment type="subunit">
    <text evidence="4 8">Homotetramer.</text>
</comment>
<dbReference type="SUPFAM" id="SSF49472">
    <property type="entry name" value="Transthyretin (synonym: prealbumin)"/>
    <property type="match status" value="1"/>
</dbReference>
<dbReference type="PANTHER" id="PTHR10395:SF7">
    <property type="entry name" value="5-HYDROXYISOURATE HYDROLASE"/>
    <property type="match status" value="1"/>
</dbReference>
<dbReference type="InterPro" id="IPR014306">
    <property type="entry name" value="Hydroxyisourate_hydrolase"/>
</dbReference>
<dbReference type="Pfam" id="PF00576">
    <property type="entry name" value="Transthyretin"/>
    <property type="match status" value="1"/>
</dbReference>
<evidence type="ECO:0000256" key="8">
    <source>
        <dbReference type="RuleBase" id="RU361270"/>
    </source>
</evidence>
<dbReference type="EC" id="3.5.2.17" evidence="8"/>
<comment type="function">
    <text evidence="2">Catalyzes the hydrolysis of 5-hydroxyisourate (HIU) to 2-oxo-4-hydroxy-4-carboxy-5-ureidoimidazoline (OHCU).</text>
</comment>
<dbReference type="Proteomes" id="UP000291189">
    <property type="component" value="Unassembled WGS sequence"/>
</dbReference>
<comment type="caution">
    <text evidence="10">The sequence shown here is derived from an EMBL/GenBank/DDBJ whole genome shotgun (WGS) entry which is preliminary data.</text>
</comment>
<evidence type="ECO:0000256" key="4">
    <source>
        <dbReference type="ARBA" id="ARBA00011881"/>
    </source>
</evidence>
<keyword evidence="6 8" id="KW-0378">Hydrolase</keyword>
<dbReference type="NCBIfam" id="TIGR02962">
    <property type="entry name" value="hdxy_isourate"/>
    <property type="match status" value="1"/>
</dbReference>
<dbReference type="InterPro" id="IPR000895">
    <property type="entry name" value="Transthyretin/HIU_hydrolase"/>
</dbReference>
<dbReference type="EMBL" id="SDPU01000035">
    <property type="protein sequence ID" value="RYU09451.1"/>
    <property type="molecule type" value="Genomic_DNA"/>
</dbReference>